<evidence type="ECO:0000256" key="7">
    <source>
        <dbReference type="ARBA" id="ARBA00022848"/>
    </source>
</evidence>
<gene>
    <name evidence="16" type="ORF">FF38_03720</name>
</gene>
<feature type="transmembrane region" description="Helical" evidence="14">
    <location>
        <begin position="15"/>
        <end position="36"/>
    </location>
</feature>
<reference evidence="16 17" key="1">
    <citation type="journal article" date="2015" name="Nat. Commun.">
        <title>Lucilia cuprina genome unlocks parasitic fly biology to underpin future interventions.</title>
        <authorList>
            <person name="Anstead C.A."/>
            <person name="Korhonen P.K."/>
            <person name="Young N.D."/>
            <person name="Hall R.S."/>
            <person name="Jex A.R."/>
            <person name="Murali S.C."/>
            <person name="Hughes D.S."/>
            <person name="Lee S.F."/>
            <person name="Perry T."/>
            <person name="Stroehlein A.J."/>
            <person name="Ansell B.R."/>
            <person name="Breugelmans B."/>
            <person name="Hofmann A."/>
            <person name="Qu J."/>
            <person name="Dugan S."/>
            <person name="Lee S.L."/>
            <person name="Chao H."/>
            <person name="Dinh H."/>
            <person name="Han Y."/>
            <person name="Doddapaneni H.V."/>
            <person name="Worley K.C."/>
            <person name="Muzny D.M."/>
            <person name="Ioannidis P."/>
            <person name="Waterhouse R.M."/>
            <person name="Zdobnov E.M."/>
            <person name="James P.J."/>
            <person name="Bagnall N.H."/>
            <person name="Kotze A.C."/>
            <person name="Gibbs R.A."/>
            <person name="Richards S."/>
            <person name="Batterham P."/>
            <person name="Gasser R.B."/>
        </authorList>
    </citation>
    <scope>NUCLEOTIDE SEQUENCE [LARGE SCALE GENOMIC DNA]</scope>
    <source>
        <strain evidence="16 17">LS</strain>
        <tissue evidence="16">Full body</tissue>
    </source>
</reference>
<dbReference type="Gene3D" id="3.10.120.10">
    <property type="entry name" value="Cytochrome b5-like heme/steroid binding domain"/>
    <property type="match status" value="1"/>
</dbReference>
<organism evidence="16 17">
    <name type="scientific">Lucilia cuprina</name>
    <name type="common">Green bottle fly</name>
    <name type="synonym">Australian sheep blowfly</name>
    <dbReference type="NCBI Taxonomy" id="7375"/>
    <lineage>
        <taxon>Eukaryota</taxon>
        <taxon>Metazoa</taxon>
        <taxon>Ecdysozoa</taxon>
        <taxon>Arthropoda</taxon>
        <taxon>Hexapoda</taxon>
        <taxon>Insecta</taxon>
        <taxon>Pterygota</taxon>
        <taxon>Neoptera</taxon>
        <taxon>Endopterygota</taxon>
        <taxon>Diptera</taxon>
        <taxon>Brachycera</taxon>
        <taxon>Muscomorpha</taxon>
        <taxon>Oestroidea</taxon>
        <taxon>Calliphoridae</taxon>
        <taxon>Luciliinae</taxon>
        <taxon>Lucilia</taxon>
    </lineage>
</organism>
<dbReference type="PANTHER" id="PTHR19359:SF150">
    <property type="entry name" value="CYTOCHROME B5"/>
    <property type="match status" value="1"/>
</dbReference>
<dbReference type="STRING" id="7375.A0A0L0BXV4"/>
<dbReference type="Pfam" id="PF00173">
    <property type="entry name" value="Cyt-b5"/>
    <property type="match status" value="1"/>
</dbReference>
<keyword evidence="3" id="KW-0349">Heme</keyword>
<dbReference type="OrthoDB" id="260519at2759"/>
<evidence type="ECO:0000256" key="14">
    <source>
        <dbReference type="SAM" id="Phobius"/>
    </source>
</evidence>
<dbReference type="AlphaFoldDB" id="A0A0L0BXV4"/>
<dbReference type="InterPro" id="IPR036400">
    <property type="entry name" value="Cyt_B5-like_heme/steroid_sf"/>
</dbReference>
<keyword evidence="5" id="KW-0479">Metal-binding</keyword>
<dbReference type="PROSITE" id="PS50255">
    <property type="entry name" value="CYTOCHROME_B5_2"/>
    <property type="match status" value="1"/>
</dbReference>
<feature type="transmembrane region" description="Helical" evidence="14">
    <location>
        <begin position="135"/>
        <end position="152"/>
    </location>
</feature>
<evidence type="ECO:0000256" key="2">
    <source>
        <dbReference type="ARBA" id="ARBA00022448"/>
    </source>
</evidence>
<dbReference type="OMA" id="PVGCREI"/>
<keyword evidence="6" id="KW-0256">Endoplasmic reticulum</keyword>
<keyword evidence="2" id="KW-0813">Transport</keyword>
<evidence type="ECO:0000313" key="16">
    <source>
        <dbReference type="EMBL" id="KNC24821.1"/>
    </source>
</evidence>
<keyword evidence="17" id="KW-1185">Reference proteome</keyword>
<proteinExistence type="inferred from homology"/>
<evidence type="ECO:0000256" key="11">
    <source>
        <dbReference type="ARBA" id="ARBA00037877"/>
    </source>
</evidence>
<dbReference type="SUPFAM" id="SSF55856">
    <property type="entry name" value="Cytochrome b5-like heme/steroid binding domain"/>
    <property type="match status" value="1"/>
</dbReference>
<evidence type="ECO:0000259" key="15">
    <source>
        <dbReference type="PROSITE" id="PS50255"/>
    </source>
</evidence>
<keyword evidence="7" id="KW-0492">Microsome</keyword>
<keyword evidence="10 14" id="KW-0472">Membrane</keyword>
<keyword evidence="14" id="KW-1133">Transmembrane helix</keyword>
<evidence type="ECO:0000256" key="10">
    <source>
        <dbReference type="ARBA" id="ARBA00023136"/>
    </source>
</evidence>
<accession>A0A0L0BXV4</accession>
<keyword evidence="9" id="KW-0408">Iron</keyword>
<comment type="similarity">
    <text evidence="12">Belongs to the cytochrome b5 family.</text>
</comment>
<dbReference type="SMART" id="SM01117">
    <property type="entry name" value="Cyt-b5"/>
    <property type="match status" value="1"/>
</dbReference>
<evidence type="ECO:0000313" key="17">
    <source>
        <dbReference type="Proteomes" id="UP000037069"/>
    </source>
</evidence>
<keyword evidence="4 14" id="KW-0812">Transmembrane</keyword>
<evidence type="ECO:0000256" key="1">
    <source>
        <dbReference type="ARBA" id="ARBA00004131"/>
    </source>
</evidence>
<dbReference type="GO" id="GO:0046872">
    <property type="term" value="F:metal ion binding"/>
    <property type="evidence" value="ECO:0007669"/>
    <property type="project" value="UniProtKB-KW"/>
</dbReference>
<dbReference type="EMBL" id="JRES01001169">
    <property type="protein sequence ID" value="KNC24821.1"/>
    <property type="molecule type" value="Genomic_DNA"/>
</dbReference>
<dbReference type="Proteomes" id="UP000037069">
    <property type="component" value="Unassembled WGS sequence"/>
</dbReference>
<evidence type="ECO:0000256" key="3">
    <source>
        <dbReference type="ARBA" id="ARBA00022617"/>
    </source>
</evidence>
<dbReference type="GO" id="GO:0005789">
    <property type="term" value="C:endoplasmic reticulum membrane"/>
    <property type="evidence" value="ECO:0007669"/>
    <property type="project" value="UniProtKB-SubCell"/>
</dbReference>
<dbReference type="PRINTS" id="PR00363">
    <property type="entry name" value="CYTOCHROMEB5"/>
</dbReference>
<evidence type="ECO:0000256" key="12">
    <source>
        <dbReference type="ARBA" id="ARBA00038168"/>
    </source>
</evidence>
<evidence type="ECO:0000256" key="9">
    <source>
        <dbReference type="ARBA" id="ARBA00023004"/>
    </source>
</evidence>
<protein>
    <recommendedName>
        <fullName evidence="13">Cytochrome b5</fullName>
    </recommendedName>
</protein>
<comment type="caution">
    <text evidence="16">The sequence shown here is derived from an EMBL/GenBank/DDBJ whole genome shotgun (WGS) entry which is preliminary data.</text>
</comment>
<name>A0A0L0BXV4_LUCCU</name>
<dbReference type="GO" id="GO:0020037">
    <property type="term" value="F:heme binding"/>
    <property type="evidence" value="ECO:0007669"/>
    <property type="project" value="TreeGrafter"/>
</dbReference>
<evidence type="ECO:0000256" key="6">
    <source>
        <dbReference type="ARBA" id="ARBA00022824"/>
    </source>
</evidence>
<dbReference type="PANTHER" id="PTHR19359">
    <property type="entry name" value="CYTOCHROME B5"/>
    <property type="match status" value="1"/>
</dbReference>
<feature type="domain" description="Cytochrome b5 heme-binding" evidence="15">
    <location>
        <begin position="46"/>
        <end position="122"/>
    </location>
</feature>
<evidence type="ECO:0000256" key="8">
    <source>
        <dbReference type="ARBA" id="ARBA00022982"/>
    </source>
</evidence>
<dbReference type="FunFam" id="3.10.120.10:FF:000002">
    <property type="entry name" value="Cytochrome b5 type B"/>
    <property type="match status" value="1"/>
</dbReference>
<dbReference type="InterPro" id="IPR050668">
    <property type="entry name" value="Cytochrome_b5"/>
</dbReference>
<keyword evidence="8" id="KW-0249">Electron transport</keyword>
<sequence>MNTYFPLLLTKKELYFFPSVIVIYLAQFYFLHSLRITKANRNKKKMVEITLETVKQHNKPTDLWIIIENKVYDLTKFRSEHPGGEEALDEVAGRDGTKDFIDVGHSQEAREIMKKYYIGDLAAKDCKNKLPLREIGIAVGAVVIGVAAVFLIKKALAKN</sequence>
<dbReference type="InterPro" id="IPR001199">
    <property type="entry name" value="Cyt_B5-like_heme/steroid-bd"/>
</dbReference>
<evidence type="ECO:0000256" key="5">
    <source>
        <dbReference type="ARBA" id="ARBA00022723"/>
    </source>
</evidence>
<evidence type="ECO:0000256" key="4">
    <source>
        <dbReference type="ARBA" id="ARBA00022692"/>
    </source>
</evidence>
<evidence type="ECO:0000256" key="13">
    <source>
        <dbReference type="ARBA" id="ARBA00039806"/>
    </source>
</evidence>
<comment type="subcellular location">
    <subcellularLocation>
        <location evidence="1">Endoplasmic reticulum membrane</location>
        <topology evidence="1">Single-pass membrane protein</topology>
        <orientation evidence="1">Cytoplasmic side</orientation>
    </subcellularLocation>
    <subcellularLocation>
        <location evidence="11">Microsome membrane</location>
        <topology evidence="11">Single-pass membrane protein</topology>
        <orientation evidence="11">Cytoplasmic side</orientation>
    </subcellularLocation>
</comment>